<name>A0A4S8YHG4_AURPU</name>
<dbReference type="EMBL" id="QZAL01000006">
    <property type="protein sequence ID" value="THW51431.1"/>
    <property type="molecule type" value="Genomic_DNA"/>
</dbReference>
<dbReference type="EMBL" id="QZAT01000013">
    <property type="protein sequence ID" value="THX32864.1"/>
    <property type="molecule type" value="Genomic_DNA"/>
</dbReference>
<sequence>MFANFELSSGGLVAADVKPKRTRTDLGCLPCTCLSSPYPAARSTGQLGLCGALLSALRRRKKKKCDLSRPICLRCRKSLGVVACEWPAHAAPGSSEGARPHQRADLNEGHDSSIRPPNMSGSPSETIMVVREKPGKSTHRAVTSRPSGQVWQPPPSPQNSIENCITVSLPAGVNKVSPQLIQITTAFDTAIISPDNGSLDQPASQLCLPLCLQNSSLMHAWLSCGTAFVTRAQPGGIQKALVHYQQAVKGLATALSVTGLTSPEWKVATVLLLHTFESMSPRTDEPASMRVAHLNGAHNLVRASMMDRPPSSMHELLLLEAYSFRAVHNRLFQPFPTLPYDHLERLFAAMCLPGSPRQDMIISWRKCPWVGMCAPLFDMGFKLAWLRDRLPLQGEDLVKAISLSNNIHTWKAPVEAPEDLFDVESGTADTFMMKNLLSAKAWWYACLLLSHKLLNPTNGPFDPDIVSISRQSHKVFQQMALLQGASALLLWPIFLLGTGAVTPADQTAFTNAIVSCAPRAGPGTILRTTQLLNWAWASDDALEAGFLGSDIILRTDILRQFFM</sequence>
<evidence type="ECO:0000313" key="8">
    <source>
        <dbReference type="Proteomes" id="UP000310374"/>
    </source>
</evidence>
<evidence type="ECO:0000313" key="4">
    <source>
        <dbReference type="EMBL" id="THW51431.1"/>
    </source>
</evidence>
<evidence type="ECO:0008006" key="10">
    <source>
        <dbReference type="Google" id="ProtNLM"/>
    </source>
</evidence>
<dbReference type="InterPro" id="IPR001138">
    <property type="entry name" value="Zn2Cys6_DnaBD"/>
</dbReference>
<dbReference type="Proteomes" id="UP000310687">
    <property type="component" value="Unassembled WGS sequence"/>
</dbReference>
<evidence type="ECO:0000313" key="6">
    <source>
        <dbReference type="EMBL" id="THZ51008.1"/>
    </source>
</evidence>
<evidence type="ECO:0000256" key="3">
    <source>
        <dbReference type="SAM" id="MobiDB-lite"/>
    </source>
</evidence>
<dbReference type="Pfam" id="PF11951">
    <property type="entry name" value="Fungal_trans_2"/>
    <property type="match status" value="1"/>
</dbReference>
<comment type="subcellular location">
    <subcellularLocation>
        <location evidence="1">Nucleus</location>
    </subcellularLocation>
</comment>
<dbReference type="Proteomes" id="UP000310374">
    <property type="component" value="Unassembled WGS sequence"/>
</dbReference>
<dbReference type="EMBL" id="QZBN01000111">
    <property type="protein sequence ID" value="THZ51008.1"/>
    <property type="molecule type" value="Genomic_DNA"/>
</dbReference>
<dbReference type="GO" id="GO:0000981">
    <property type="term" value="F:DNA-binding transcription factor activity, RNA polymerase II-specific"/>
    <property type="evidence" value="ECO:0007669"/>
    <property type="project" value="InterPro"/>
</dbReference>
<evidence type="ECO:0000313" key="5">
    <source>
        <dbReference type="EMBL" id="THX32864.1"/>
    </source>
</evidence>
<feature type="region of interest" description="Disordered" evidence="3">
    <location>
        <begin position="90"/>
        <end position="124"/>
    </location>
</feature>
<dbReference type="AlphaFoldDB" id="A0A4S8YHG4"/>
<keyword evidence="2" id="KW-0539">Nucleus</keyword>
<evidence type="ECO:0000313" key="9">
    <source>
        <dbReference type="Proteomes" id="UP000310687"/>
    </source>
</evidence>
<feature type="compositionally biased region" description="Polar residues" evidence="3">
    <location>
        <begin position="140"/>
        <end position="150"/>
    </location>
</feature>
<accession>A0A4S8YHG4</accession>
<comment type="caution">
    <text evidence="4">The sequence shown here is derived from an EMBL/GenBank/DDBJ whole genome shotgun (WGS) entry which is preliminary data.</text>
</comment>
<reference evidence="7 8" key="1">
    <citation type="submission" date="2018-10" db="EMBL/GenBank/DDBJ databases">
        <title>Fifty Aureobasidium pullulans genomes reveal a recombining polyextremotolerant generalist.</title>
        <authorList>
            <person name="Gostincar C."/>
            <person name="Turk M."/>
            <person name="Zajc J."/>
            <person name="Gunde-Cimerman N."/>
        </authorList>
    </citation>
    <scope>NUCLEOTIDE SEQUENCE [LARGE SCALE GENOMIC DNA]</scope>
    <source>
        <strain evidence="5 8">EXF-10081</strain>
        <strain evidence="4 9">EXF-11013</strain>
        <strain evidence="6 7">EXF-3844</strain>
    </source>
</reference>
<evidence type="ECO:0000313" key="7">
    <source>
        <dbReference type="Proteomes" id="UP000310121"/>
    </source>
</evidence>
<dbReference type="PANTHER" id="PTHR37534:SF46">
    <property type="entry name" value="ZN(II)2CYS6 TRANSCRIPTION FACTOR (EUROFUNG)"/>
    <property type="match status" value="1"/>
</dbReference>
<gene>
    <name evidence="6" type="ORF">D6C90_02100</name>
    <name evidence="5" type="ORF">D6D12_01965</name>
    <name evidence="4" type="ORF">D6D22_00844</name>
</gene>
<proteinExistence type="predicted"/>
<dbReference type="PANTHER" id="PTHR37534">
    <property type="entry name" value="TRANSCRIPTIONAL ACTIVATOR PROTEIN UGA3"/>
    <property type="match status" value="1"/>
</dbReference>
<dbReference type="InterPro" id="IPR021858">
    <property type="entry name" value="Fun_TF"/>
</dbReference>
<protein>
    <recommendedName>
        <fullName evidence="10">Zn(2)-C6 fungal-type domain-containing protein</fullName>
    </recommendedName>
</protein>
<feature type="region of interest" description="Disordered" evidence="3">
    <location>
        <begin position="138"/>
        <end position="157"/>
    </location>
</feature>
<organism evidence="4 9">
    <name type="scientific">Aureobasidium pullulans</name>
    <name type="common">Black yeast</name>
    <name type="synonym">Pullularia pullulans</name>
    <dbReference type="NCBI Taxonomy" id="5580"/>
    <lineage>
        <taxon>Eukaryota</taxon>
        <taxon>Fungi</taxon>
        <taxon>Dikarya</taxon>
        <taxon>Ascomycota</taxon>
        <taxon>Pezizomycotina</taxon>
        <taxon>Dothideomycetes</taxon>
        <taxon>Dothideomycetidae</taxon>
        <taxon>Dothideales</taxon>
        <taxon>Saccotheciaceae</taxon>
        <taxon>Aureobasidium</taxon>
    </lineage>
</organism>
<feature type="compositionally biased region" description="Basic and acidic residues" evidence="3">
    <location>
        <begin position="98"/>
        <end position="113"/>
    </location>
</feature>
<evidence type="ECO:0000256" key="1">
    <source>
        <dbReference type="ARBA" id="ARBA00004123"/>
    </source>
</evidence>
<dbReference type="Proteomes" id="UP000310121">
    <property type="component" value="Unassembled WGS sequence"/>
</dbReference>
<dbReference type="GO" id="GO:0008270">
    <property type="term" value="F:zinc ion binding"/>
    <property type="evidence" value="ECO:0007669"/>
    <property type="project" value="InterPro"/>
</dbReference>
<dbReference type="CDD" id="cd00067">
    <property type="entry name" value="GAL4"/>
    <property type="match status" value="1"/>
</dbReference>
<dbReference type="GO" id="GO:0005634">
    <property type="term" value="C:nucleus"/>
    <property type="evidence" value="ECO:0007669"/>
    <property type="project" value="UniProtKB-SubCell"/>
</dbReference>
<evidence type="ECO:0000256" key="2">
    <source>
        <dbReference type="ARBA" id="ARBA00023242"/>
    </source>
</evidence>